<protein>
    <submittedName>
        <fullName evidence="4">SDR family oxidoreductase</fullName>
    </submittedName>
</protein>
<dbReference type="Gene3D" id="3.40.50.720">
    <property type="entry name" value="NAD(P)-binding Rossmann-like Domain"/>
    <property type="match status" value="1"/>
</dbReference>
<comment type="caution">
    <text evidence="4">The sequence shown here is derived from an EMBL/GenBank/DDBJ whole genome shotgun (WGS) entry which is preliminary data.</text>
</comment>
<dbReference type="Proteomes" id="UP001589896">
    <property type="component" value="Unassembled WGS sequence"/>
</dbReference>
<dbReference type="InterPro" id="IPR020904">
    <property type="entry name" value="Sc_DH/Rdtase_CS"/>
</dbReference>
<reference evidence="4 5" key="1">
    <citation type="submission" date="2024-09" db="EMBL/GenBank/DDBJ databases">
        <authorList>
            <person name="Sun Q."/>
            <person name="Mori K."/>
        </authorList>
    </citation>
    <scope>NUCLEOTIDE SEQUENCE [LARGE SCALE GENOMIC DNA]</scope>
    <source>
        <strain evidence="4 5">KCTC 23076</strain>
    </source>
</reference>
<keyword evidence="5" id="KW-1185">Reference proteome</keyword>
<dbReference type="PANTHER" id="PTHR48107">
    <property type="entry name" value="NADPH-DEPENDENT ALDEHYDE REDUCTASE-LIKE PROTEIN, CHLOROPLASTIC-RELATED"/>
    <property type="match status" value="1"/>
</dbReference>
<proteinExistence type="inferred from homology"/>
<dbReference type="Pfam" id="PF13561">
    <property type="entry name" value="adh_short_C2"/>
    <property type="match status" value="1"/>
</dbReference>
<accession>A0ABV6RZ09</accession>
<feature type="region of interest" description="Disordered" evidence="3">
    <location>
        <begin position="1"/>
        <end position="51"/>
    </location>
</feature>
<gene>
    <name evidence="4" type="ORF">ACFFGH_30640</name>
</gene>
<dbReference type="CDD" id="cd05355">
    <property type="entry name" value="SDR_c1"/>
    <property type="match status" value="1"/>
</dbReference>
<comment type="similarity">
    <text evidence="1">Belongs to the short-chain dehydrogenases/reductases (SDR) family.</text>
</comment>
<dbReference type="PROSITE" id="PS00061">
    <property type="entry name" value="ADH_SHORT"/>
    <property type="match status" value="1"/>
</dbReference>
<evidence type="ECO:0000313" key="4">
    <source>
        <dbReference type="EMBL" id="MFC0682211.1"/>
    </source>
</evidence>
<organism evidence="4 5">
    <name type="scientific">Lysobacter korlensis</name>
    <dbReference type="NCBI Taxonomy" id="553636"/>
    <lineage>
        <taxon>Bacteria</taxon>
        <taxon>Pseudomonadati</taxon>
        <taxon>Pseudomonadota</taxon>
        <taxon>Gammaproteobacteria</taxon>
        <taxon>Lysobacterales</taxon>
        <taxon>Lysobacteraceae</taxon>
        <taxon>Lysobacter</taxon>
    </lineage>
</organism>
<evidence type="ECO:0000256" key="1">
    <source>
        <dbReference type="ARBA" id="ARBA00006484"/>
    </source>
</evidence>
<keyword evidence="2" id="KW-0560">Oxidoreductase</keyword>
<dbReference type="RefSeq" id="WP_386676015.1">
    <property type="nucleotide sequence ID" value="NZ_JBHLTG010000011.1"/>
</dbReference>
<dbReference type="InterPro" id="IPR002347">
    <property type="entry name" value="SDR_fam"/>
</dbReference>
<dbReference type="PRINTS" id="PR00080">
    <property type="entry name" value="SDRFAMILY"/>
</dbReference>
<dbReference type="EMBL" id="JBHLTG010000011">
    <property type="protein sequence ID" value="MFC0682211.1"/>
    <property type="molecule type" value="Genomic_DNA"/>
</dbReference>
<sequence>MAEVQPDPRDEGHTEGFPKQEQEQPGLTTEMEGVQPDHGEETYEGSGKLEGMKSLITGGDSGIGRAVAIAFAREGADVAIIYQPEEQQDAEETKRWVEQAGRTCLLLPGDLREEQYCTESVERTVQELGGLDVVVLNAAFQDVHESIDKLETAKMDRTFKTNLYGHMWITRAAAPHLKPGASILTTTSIQASNPSPQLLDYAMTKAALVAFTQGLAQEMAEKGVRVNSVAPGPIWTPLIPGTSWPDKLPEFGQDVPLERAGQPAELAGAYVFLASRDATYITGAVIPVTGGKPF</sequence>
<name>A0ABV6RZ09_9GAMM</name>
<evidence type="ECO:0000313" key="5">
    <source>
        <dbReference type="Proteomes" id="UP001589896"/>
    </source>
</evidence>
<evidence type="ECO:0000256" key="3">
    <source>
        <dbReference type="SAM" id="MobiDB-lite"/>
    </source>
</evidence>
<evidence type="ECO:0000256" key="2">
    <source>
        <dbReference type="ARBA" id="ARBA00023002"/>
    </source>
</evidence>
<dbReference type="PRINTS" id="PR00081">
    <property type="entry name" value="GDHRDH"/>
</dbReference>
<dbReference type="PANTHER" id="PTHR48107:SF16">
    <property type="entry name" value="NADPH-DEPENDENT ALDEHYDE REDUCTASE 1, CHLOROPLASTIC"/>
    <property type="match status" value="1"/>
</dbReference>
<dbReference type="InterPro" id="IPR036291">
    <property type="entry name" value="NAD(P)-bd_dom_sf"/>
</dbReference>
<dbReference type="SUPFAM" id="SSF51735">
    <property type="entry name" value="NAD(P)-binding Rossmann-fold domains"/>
    <property type="match status" value="1"/>
</dbReference>
<feature type="compositionally biased region" description="Basic and acidic residues" evidence="3">
    <location>
        <begin position="1"/>
        <end position="22"/>
    </location>
</feature>